<reference evidence="5 6" key="1">
    <citation type="submission" date="2016-10" db="EMBL/GenBank/DDBJ databases">
        <authorList>
            <person name="de Groot N.N."/>
        </authorList>
    </citation>
    <scope>NUCLEOTIDE SEQUENCE [LARGE SCALE GENOMIC DNA]</scope>
    <source>
        <strain evidence="5 6">DSM 25186</strain>
    </source>
</reference>
<keyword evidence="1" id="KW-0805">Transcription regulation</keyword>
<proteinExistence type="predicted"/>
<dbReference type="Pfam" id="PF00455">
    <property type="entry name" value="DeoRC"/>
    <property type="match status" value="1"/>
</dbReference>
<dbReference type="Proteomes" id="UP000198510">
    <property type="component" value="Unassembled WGS sequence"/>
</dbReference>
<dbReference type="GO" id="GO:0003700">
    <property type="term" value="F:DNA-binding transcription factor activity"/>
    <property type="evidence" value="ECO:0007669"/>
    <property type="project" value="InterPro"/>
</dbReference>
<accession>A0A1G9T6C8</accession>
<dbReference type="InterPro" id="IPR050313">
    <property type="entry name" value="Carb_Metab_HTH_regulators"/>
</dbReference>
<dbReference type="PROSITE" id="PS00894">
    <property type="entry name" value="HTH_DEOR_1"/>
    <property type="match status" value="1"/>
</dbReference>
<dbReference type="EMBL" id="FNFO01000013">
    <property type="protein sequence ID" value="SDM43186.1"/>
    <property type="molecule type" value="Genomic_DNA"/>
</dbReference>
<dbReference type="InterPro" id="IPR036390">
    <property type="entry name" value="WH_DNA-bd_sf"/>
</dbReference>
<dbReference type="AlphaFoldDB" id="A0A1G9T6C8"/>
<organism evidence="5 6">
    <name type="scientific">Catalinimonas alkaloidigena</name>
    <dbReference type="NCBI Taxonomy" id="1075417"/>
    <lineage>
        <taxon>Bacteria</taxon>
        <taxon>Pseudomonadati</taxon>
        <taxon>Bacteroidota</taxon>
        <taxon>Cytophagia</taxon>
        <taxon>Cytophagales</taxon>
        <taxon>Catalimonadaceae</taxon>
        <taxon>Catalinimonas</taxon>
    </lineage>
</organism>
<dbReference type="SMART" id="SM00420">
    <property type="entry name" value="HTH_DEOR"/>
    <property type="match status" value="1"/>
</dbReference>
<dbReference type="SUPFAM" id="SSF46785">
    <property type="entry name" value="Winged helix' DNA-binding domain"/>
    <property type="match status" value="1"/>
</dbReference>
<dbReference type="InterPro" id="IPR036388">
    <property type="entry name" value="WH-like_DNA-bd_sf"/>
</dbReference>
<dbReference type="InterPro" id="IPR001034">
    <property type="entry name" value="DeoR_HTH"/>
</dbReference>
<evidence type="ECO:0000259" key="4">
    <source>
        <dbReference type="PROSITE" id="PS51000"/>
    </source>
</evidence>
<feature type="domain" description="HTH deoR-type" evidence="4">
    <location>
        <begin position="3"/>
        <end position="58"/>
    </location>
</feature>
<evidence type="ECO:0000313" key="5">
    <source>
        <dbReference type="EMBL" id="SDM43186.1"/>
    </source>
</evidence>
<keyword evidence="6" id="KW-1185">Reference proteome</keyword>
<dbReference type="OrthoDB" id="9797223at2"/>
<dbReference type="InterPro" id="IPR037171">
    <property type="entry name" value="NagB/RpiA_transferase-like"/>
</dbReference>
<dbReference type="SMART" id="SM01134">
    <property type="entry name" value="DeoRC"/>
    <property type="match status" value="1"/>
</dbReference>
<keyword evidence="2" id="KW-0238">DNA-binding</keyword>
<evidence type="ECO:0000313" key="6">
    <source>
        <dbReference type="Proteomes" id="UP000198510"/>
    </source>
</evidence>
<dbReference type="InterPro" id="IPR018356">
    <property type="entry name" value="Tscrpt_reg_HTH_DeoR_CS"/>
</dbReference>
<dbReference type="PROSITE" id="PS51000">
    <property type="entry name" value="HTH_DEOR_2"/>
    <property type="match status" value="1"/>
</dbReference>
<evidence type="ECO:0000256" key="2">
    <source>
        <dbReference type="ARBA" id="ARBA00023125"/>
    </source>
</evidence>
<dbReference type="Gene3D" id="3.40.50.1360">
    <property type="match status" value="1"/>
</dbReference>
<gene>
    <name evidence="5" type="ORF">SAMN05421823_11399</name>
</gene>
<dbReference type="Pfam" id="PF08220">
    <property type="entry name" value="HTH_DeoR"/>
    <property type="match status" value="1"/>
</dbReference>
<dbReference type="GO" id="GO:0003677">
    <property type="term" value="F:DNA binding"/>
    <property type="evidence" value="ECO:0007669"/>
    <property type="project" value="UniProtKB-KW"/>
</dbReference>
<name>A0A1G9T6C8_9BACT</name>
<evidence type="ECO:0000256" key="3">
    <source>
        <dbReference type="ARBA" id="ARBA00023163"/>
    </source>
</evidence>
<evidence type="ECO:0000256" key="1">
    <source>
        <dbReference type="ARBA" id="ARBA00023015"/>
    </source>
</evidence>
<dbReference type="RefSeq" id="WP_089687614.1">
    <property type="nucleotide sequence ID" value="NZ_FNFO01000013.1"/>
</dbReference>
<sequence>MTQEQRFELIFHYLEKHVDLSVEDACDLCDASPATIRRDFTQLVDQGRVKKTWGGITVRQMATQASPIDQLPPAYRQVVLRHEKQRIAQRAATEVNDGEVVMVGSGTTTMELAPLLADRPIRIITNSLLFAHQLDQHRSQKRGADVFLIGGMLLPDSGVLIGPRTNEELREYYADRAFFSAGGVTPELVTCAHPLIAETERTLMGQCRHVSLLVDHSKMGRREMMRLCRPDELHQFITDNHPDSKALCDALTAQKIDCHYA</sequence>
<keyword evidence="3" id="KW-0804">Transcription</keyword>
<dbReference type="PANTHER" id="PTHR30363">
    <property type="entry name" value="HTH-TYPE TRANSCRIPTIONAL REGULATOR SRLR-RELATED"/>
    <property type="match status" value="1"/>
</dbReference>
<dbReference type="InterPro" id="IPR014036">
    <property type="entry name" value="DeoR-like_C"/>
</dbReference>
<protein>
    <submittedName>
        <fullName evidence="5">DeoR family transcriptional regulator, myo-inositol catabolism operon repressor</fullName>
    </submittedName>
</protein>
<dbReference type="STRING" id="1075417.SAMN05421823_11399"/>
<dbReference type="PANTHER" id="PTHR30363:SF44">
    <property type="entry name" value="AGA OPERON TRANSCRIPTIONAL REPRESSOR-RELATED"/>
    <property type="match status" value="1"/>
</dbReference>
<dbReference type="SUPFAM" id="SSF100950">
    <property type="entry name" value="NagB/RpiA/CoA transferase-like"/>
    <property type="match status" value="1"/>
</dbReference>
<dbReference type="Gene3D" id="1.10.10.10">
    <property type="entry name" value="Winged helix-like DNA-binding domain superfamily/Winged helix DNA-binding domain"/>
    <property type="match status" value="1"/>
</dbReference>